<keyword evidence="2" id="KW-1185">Reference proteome</keyword>
<reference evidence="1 2" key="1">
    <citation type="submission" date="2008-10" db="EMBL/GenBank/DDBJ databases">
        <authorList>
            <person name="Fulton L."/>
            <person name="Clifton S."/>
            <person name="Fulton B."/>
            <person name="Xu J."/>
            <person name="Minx P."/>
            <person name="Pepin K.H."/>
            <person name="Johnson M."/>
            <person name="Bhonagiri V."/>
            <person name="Nash W.E."/>
            <person name="Mardis E.R."/>
            <person name="Wilson R.K."/>
        </authorList>
    </citation>
    <scope>NUCLEOTIDE SEQUENCE [LARGE SCALE GENOMIC DNA]</scope>
    <source>
        <strain evidence="1 2">DSM 3989</strain>
    </source>
</reference>
<dbReference type="Proteomes" id="UP000004315">
    <property type="component" value="Unassembled WGS sequence"/>
</dbReference>
<dbReference type="AlphaFoldDB" id="B7C821"/>
<sequence>MIMIKILFFDIDGTLLEFGKKEMHQELIIALNEVKKKGIKIFLATGRPPFVVPKFHGIEFDGVLSFNGSYCFTPNELIYKNPMDKKDIETFVENAKRLNKAVTLAGINKMGCNFDDEILEEYFMIANQHVHVLDEFNNFMEEEIYQMMIAATENQDELILENTTTLKVARWWDKACDIIPCNGGKDIGIQKILDYFNFNKEEAMAFGDGGNDISMLKYVGTGVAMGNAKDDVKAIADYITDSVQKDGIVSALKHFEIL</sequence>
<organism evidence="1 2">
    <name type="scientific">Holdemanella biformis DSM 3989</name>
    <dbReference type="NCBI Taxonomy" id="518637"/>
    <lineage>
        <taxon>Bacteria</taxon>
        <taxon>Bacillati</taxon>
        <taxon>Bacillota</taxon>
        <taxon>Erysipelotrichia</taxon>
        <taxon>Erysipelotrichales</taxon>
        <taxon>Erysipelotrichaceae</taxon>
        <taxon>Holdemanella</taxon>
    </lineage>
</organism>
<dbReference type="GO" id="GO:0000287">
    <property type="term" value="F:magnesium ion binding"/>
    <property type="evidence" value="ECO:0007669"/>
    <property type="project" value="TreeGrafter"/>
</dbReference>
<evidence type="ECO:0000313" key="1">
    <source>
        <dbReference type="EMBL" id="EEC91112.1"/>
    </source>
</evidence>
<dbReference type="HOGENOM" id="CLU_044146_7_0_9"/>
<dbReference type="SFLD" id="SFLDS00003">
    <property type="entry name" value="Haloacid_Dehalogenase"/>
    <property type="match status" value="1"/>
</dbReference>
<gene>
    <name evidence="1" type="ORF">EUBIFOR_00324</name>
</gene>
<dbReference type="InterPro" id="IPR006379">
    <property type="entry name" value="HAD-SF_hydro_IIB"/>
</dbReference>
<dbReference type="InterPro" id="IPR036412">
    <property type="entry name" value="HAD-like_sf"/>
</dbReference>
<name>B7C821_9FIRM</name>
<proteinExistence type="predicted"/>
<dbReference type="SUPFAM" id="SSF56784">
    <property type="entry name" value="HAD-like"/>
    <property type="match status" value="1"/>
</dbReference>
<dbReference type="NCBIfam" id="TIGR00099">
    <property type="entry name" value="Cof-subfamily"/>
    <property type="match status" value="1"/>
</dbReference>
<dbReference type="PANTHER" id="PTHR10000">
    <property type="entry name" value="PHOSPHOSERINE PHOSPHATASE"/>
    <property type="match status" value="1"/>
</dbReference>
<keyword evidence="1" id="KW-0378">Hydrolase</keyword>
<dbReference type="InterPro" id="IPR023214">
    <property type="entry name" value="HAD_sf"/>
</dbReference>
<dbReference type="SFLD" id="SFLDG01144">
    <property type="entry name" value="C2.B.4:_PGP_Like"/>
    <property type="match status" value="1"/>
</dbReference>
<dbReference type="GO" id="GO:0016791">
    <property type="term" value="F:phosphatase activity"/>
    <property type="evidence" value="ECO:0007669"/>
    <property type="project" value="UniProtKB-ARBA"/>
</dbReference>
<reference evidence="1 2" key="2">
    <citation type="submission" date="2008-11" db="EMBL/GenBank/DDBJ databases">
        <title>Draft genome sequence of Eubacterium biforme (DSM 3989).</title>
        <authorList>
            <person name="Sudarsanam P."/>
            <person name="Ley R."/>
            <person name="Guruge J."/>
            <person name="Turnbaugh P.J."/>
            <person name="Mahowald M."/>
            <person name="Liep D."/>
            <person name="Gordon J."/>
        </authorList>
    </citation>
    <scope>NUCLEOTIDE SEQUENCE [LARGE SCALE GENOMIC DNA]</scope>
    <source>
        <strain evidence="1 2">DSM 3989</strain>
    </source>
</reference>
<dbReference type="STRING" id="518637.EUBIFOR_00324"/>
<dbReference type="Gene3D" id="3.40.50.1000">
    <property type="entry name" value="HAD superfamily/HAD-like"/>
    <property type="match status" value="1"/>
</dbReference>
<dbReference type="NCBIfam" id="TIGR01484">
    <property type="entry name" value="HAD-SF-IIB"/>
    <property type="match status" value="1"/>
</dbReference>
<dbReference type="SFLD" id="SFLDG01140">
    <property type="entry name" value="C2.B:_Phosphomannomutase_and_P"/>
    <property type="match status" value="1"/>
</dbReference>
<dbReference type="eggNOG" id="COG0561">
    <property type="taxonomic scope" value="Bacteria"/>
</dbReference>
<dbReference type="Pfam" id="PF08282">
    <property type="entry name" value="Hydrolase_3"/>
    <property type="match status" value="1"/>
</dbReference>
<dbReference type="EMBL" id="ABYT01000024">
    <property type="protein sequence ID" value="EEC91112.1"/>
    <property type="molecule type" value="Genomic_DNA"/>
</dbReference>
<protein>
    <submittedName>
        <fullName evidence="1">Cof-like hydrolase</fullName>
    </submittedName>
</protein>
<evidence type="ECO:0000313" key="2">
    <source>
        <dbReference type="Proteomes" id="UP000004315"/>
    </source>
</evidence>
<accession>B7C821</accession>
<dbReference type="Gene3D" id="3.30.1240.10">
    <property type="match status" value="1"/>
</dbReference>
<dbReference type="PROSITE" id="PS01229">
    <property type="entry name" value="COF_2"/>
    <property type="match status" value="1"/>
</dbReference>
<comment type="caution">
    <text evidence="1">The sequence shown here is derived from an EMBL/GenBank/DDBJ whole genome shotgun (WGS) entry which is preliminary data.</text>
</comment>
<dbReference type="InterPro" id="IPR000150">
    <property type="entry name" value="Cof"/>
</dbReference>
<dbReference type="PANTHER" id="PTHR10000:SF25">
    <property type="entry name" value="PHOSPHATASE YKRA-RELATED"/>
    <property type="match status" value="1"/>
</dbReference>
<dbReference type="GO" id="GO:0005829">
    <property type="term" value="C:cytosol"/>
    <property type="evidence" value="ECO:0007669"/>
    <property type="project" value="TreeGrafter"/>
</dbReference>